<dbReference type="InterPro" id="IPR033844">
    <property type="entry name" value="ASRGL1_meta"/>
</dbReference>
<comment type="function">
    <text evidence="7">Has both L-asparaginase and beta-aspartyl peptidase activity. Does not have aspartylglucosaminidase activity and is inactive toward GlcNAc-L-Asn. Likewise, has no activity toward glutamine.</text>
</comment>
<protein>
    <recommendedName>
        <fullName evidence="13">Asparaginase</fullName>
    </recommendedName>
</protein>
<evidence type="ECO:0000256" key="4">
    <source>
        <dbReference type="ARBA" id="ARBA00022801"/>
    </source>
</evidence>
<dbReference type="GO" id="GO:0006508">
    <property type="term" value="P:proteolysis"/>
    <property type="evidence" value="ECO:0007669"/>
    <property type="project" value="UniProtKB-KW"/>
</dbReference>
<dbReference type="GO" id="GO:0033345">
    <property type="term" value="P:L-asparagine catabolic process via L-aspartate"/>
    <property type="evidence" value="ECO:0007669"/>
    <property type="project" value="TreeGrafter"/>
</dbReference>
<evidence type="ECO:0000256" key="7">
    <source>
        <dbReference type="ARBA" id="ARBA00054922"/>
    </source>
</evidence>
<evidence type="ECO:0000256" key="5">
    <source>
        <dbReference type="ARBA" id="ARBA00022813"/>
    </source>
</evidence>
<comment type="catalytic activity">
    <reaction evidence="1">
        <text>Cleavage of a beta-linked Asp residue from the N-terminus of a polypeptide.</text>
        <dbReference type="EC" id="3.4.19.5"/>
    </reaction>
</comment>
<dbReference type="FunFam" id="3.60.20.30:FF:000001">
    <property type="entry name" value="Isoaspartyl peptidase/L-asparaginase"/>
    <property type="match status" value="1"/>
</dbReference>
<comment type="similarity">
    <text evidence="2">Belongs to the Ntn-hydrolase family.</text>
</comment>
<organism evidence="12">
    <name type="scientific">Menopon gallinae</name>
    <name type="common">poultry shaft louse</name>
    <dbReference type="NCBI Taxonomy" id="328185"/>
    <lineage>
        <taxon>Eukaryota</taxon>
        <taxon>Metazoa</taxon>
        <taxon>Ecdysozoa</taxon>
        <taxon>Arthropoda</taxon>
        <taxon>Hexapoda</taxon>
        <taxon>Insecta</taxon>
        <taxon>Pterygota</taxon>
        <taxon>Neoptera</taxon>
        <taxon>Paraneoptera</taxon>
        <taxon>Psocodea</taxon>
        <taxon>Troctomorpha</taxon>
        <taxon>Phthiraptera</taxon>
        <taxon>Amblycera</taxon>
        <taxon>Menoponidae</taxon>
        <taxon>Menopon</taxon>
    </lineage>
</organism>
<dbReference type="SUPFAM" id="SSF56235">
    <property type="entry name" value="N-terminal nucleophile aminohydrolases (Ntn hydrolases)"/>
    <property type="match status" value="1"/>
</dbReference>
<gene>
    <name evidence="12" type="ORF">PYX00_007080</name>
</gene>
<dbReference type="GO" id="GO:0005737">
    <property type="term" value="C:cytoplasm"/>
    <property type="evidence" value="ECO:0007669"/>
    <property type="project" value="TreeGrafter"/>
</dbReference>
<feature type="binding site" evidence="10">
    <location>
        <begin position="219"/>
        <end position="222"/>
    </location>
    <ligand>
        <name>substrate</name>
    </ligand>
</feature>
<comment type="catalytic activity">
    <reaction evidence="6">
        <text>L-asparagine + H2O = L-aspartate + NH4(+)</text>
        <dbReference type="Rhea" id="RHEA:21016"/>
        <dbReference type="ChEBI" id="CHEBI:15377"/>
        <dbReference type="ChEBI" id="CHEBI:28938"/>
        <dbReference type="ChEBI" id="CHEBI:29991"/>
        <dbReference type="ChEBI" id="CHEBI:58048"/>
        <dbReference type="EC" id="3.5.1.1"/>
    </reaction>
</comment>
<evidence type="ECO:0008006" key="13">
    <source>
        <dbReference type="Google" id="ProtNLM"/>
    </source>
</evidence>
<evidence type="ECO:0000256" key="8">
    <source>
        <dbReference type="ARBA" id="ARBA00061780"/>
    </source>
</evidence>
<dbReference type="InterPro" id="IPR029055">
    <property type="entry name" value="Ntn_hydrolases_N"/>
</dbReference>
<evidence type="ECO:0000256" key="11">
    <source>
        <dbReference type="PIRSR" id="PIRSR600246-3"/>
    </source>
</evidence>
<sequence>MAQPVILVHGGAGNISDGAVPAKLEGMKKAVQSGYEALSKGLSSLDAVQAAVKVMEDDPAFNAGKGSVLNLDGEIEMDAIIMEGSTLKVGAVGAVKRVPNPISLARIVLEKSPHVLLVGEGANRFAAEHNVATVPAYRLVTQKAIDALEAFLRNEGDSTTELGDNKGTVGAVAIDSKGRVAVATSTGGVTGKAPGRVGDTPIPGSGGYADDKIGAVSTTGQGESIMRACVAHRILMSMKGGKPTQQSTEEALKYMTSTVGNTAGAITLSNKGEIGIYFTSKRMGWAYKIGNNPIKAGVDMPQL</sequence>
<evidence type="ECO:0000256" key="3">
    <source>
        <dbReference type="ARBA" id="ARBA00022670"/>
    </source>
</evidence>
<dbReference type="EMBL" id="JARGDH010000004">
    <property type="protein sequence ID" value="KAL0269290.1"/>
    <property type="molecule type" value="Genomic_DNA"/>
</dbReference>
<evidence type="ECO:0000256" key="10">
    <source>
        <dbReference type="PIRSR" id="PIRSR600246-2"/>
    </source>
</evidence>
<reference evidence="12" key="1">
    <citation type="journal article" date="2024" name="Gigascience">
        <title>Chromosome-level genome of the poultry shaft louse Menopon gallinae provides insight into the host-switching and adaptive evolution of parasitic lice.</title>
        <authorList>
            <person name="Xu Y."/>
            <person name="Ma L."/>
            <person name="Liu S."/>
            <person name="Liang Y."/>
            <person name="Liu Q."/>
            <person name="He Z."/>
            <person name="Tian L."/>
            <person name="Duan Y."/>
            <person name="Cai W."/>
            <person name="Li H."/>
            <person name="Song F."/>
        </authorList>
    </citation>
    <scope>NUCLEOTIDE SEQUENCE</scope>
    <source>
        <strain evidence="12">Cailab_2023a</strain>
    </source>
</reference>
<evidence type="ECO:0000256" key="2">
    <source>
        <dbReference type="ARBA" id="ARBA00010872"/>
    </source>
</evidence>
<keyword evidence="5" id="KW-0068">Autocatalytic cleavage</keyword>
<proteinExistence type="inferred from homology"/>
<dbReference type="PANTHER" id="PTHR10188">
    <property type="entry name" value="L-ASPARAGINASE"/>
    <property type="match status" value="1"/>
</dbReference>
<comment type="caution">
    <text evidence="12">The sequence shown here is derived from an EMBL/GenBank/DDBJ whole genome shotgun (WGS) entry which is preliminary data.</text>
</comment>
<evidence type="ECO:0000256" key="9">
    <source>
        <dbReference type="PIRSR" id="PIRSR600246-1"/>
    </source>
</evidence>
<dbReference type="GO" id="GO:0004067">
    <property type="term" value="F:asparaginase activity"/>
    <property type="evidence" value="ECO:0007669"/>
    <property type="project" value="UniProtKB-EC"/>
</dbReference>
<evidence type="ECO:0000256" key="6">
    <source>
        <dbReference type="ARBA" id="ARBA00049366"/>
    </source>
</evidence>
<dbReference type="GO" id="GO:0008798">
    <property type="term" value="F:beta-aspartyl-peptidase activity"/>
    <property type="evidence" value="ECO:0007669"/>
    <property type="project" value="UniProtKB-EC"/>
</dbReference>
<feature type="site" description="Cleavage; by autolysis" evidence="11">
    <location>
        <begin position="167"/>
        <end position="168"/>
    </location>
</feature>
<comment type="subunit">
    <text evidence="8">Heterodimer of an alpha and beta chain produced by autocleavage.</text>
</comment>
<evidence type="ECO:0000313" key="12">
    <source>
        <dbReference type="EMBL" id="KAL0269290.1"/>
    </source>
</evidence>
<dbReference type="Pfam" id="PF01112">
    <property type="entry name" value="Asparaginase_2"/>
    <property type="match status" value="1"/>
</dbReference>
<dbReference type="PANTHER" id="PTHR10188:SF41">
    <property type="entry name" value="ISOASPARTYL PEPTIDASE_L-ASPARAGINASE"/>
    <property type="match status" value="1"/>
</dbReference>
<dbReference type="Gene3D" id="3.60.20.30">
    <property type="entry name" value="(Glycosyl)asparaginase"/>
    <property type="match status" value="1"/>
</dbReference>
<keyword evidence="4" id="KW-0378">Hydrolase</keyword>
<dbReference type="InterPro" id="IPR000246">
    <property type="entry name" value="Peptidase_T2"/>
</dbReference>
<dbReference type="CDD" id="cd04702">
    <property type="entry name" value="ASRGL1_like"/>
    <property type="match status" value="1"/>
</dbReference>
<accession>A0AAW2HI89</accession>
<feature type="active site" description="Nucleophile" evidence="9">
    <location>
        <position position="168"/>
    </location>
</feature>
<evidence type="ECO:0000256" key="1">
    <source>
        <dbReference type="ARBA" id="ARBA00000306"/>
    </source>
</evidence>
<name>A0AAW2HI89_9NEOP</name>
<keyword evidence="3" id="KW-0645">Protease</keyword>
<dbReference type="AlphaFoldDB" id="A0AAW2HI89"/>
<feature type="binding site" evidence="10">
    <location>
        <begin position="196"/>
        <end position="199"/>
    </location>
    <ligand>
        <name>substrate</name>
    </ligand>
</feature>